<dbReference type="EMBL" id="CP070608">
    <property type="protein sequence ID" value="QSE98801.1"/>
    <property type="molecule type" value="Genomic_DNA"/>
</dbReference>
<evidence type="ECO:0000256" key="1">
    <source>
        <dbReference type="RuleBase" id="RU000363"/>
    </source>
</evidence>
<dbReference type="Pfam" id="PF00106">
    <property type="entry name" value="adh_short"/>
    <property type="match status" value="1"/>
</dbReference>
<dbReference type="PANTHER" id="PTHR45458:SF1">
    <property type="entry name" value="SHORT CHAIN DEHYDROGENASE"/>
    <property type="match status" value="1"/>
</dbReference>
<dbReference type="PRINTS" id="PR00080">
    <property type="entry name" value="SDRFAMILY"/>
</dbReference>
<gene>
    <name evidence="2" type="ORF">JR347_06905</name>
</gene>
<dbReference type="SUPFAM" id="SSF51735">
    <property type="entry name" value="NAD(P)-binding Rossmann-fold domains"/>
    <property type="match status" value="1"/>
</dbReference>
<dbReference type="GO" id="GO:0016616">
    <property type="term" value="F:oxidoreductase activity, acting on the CH-OH group of donors, NAD or NADP as acceptor"/>
    <property type="evidence" value="ECO:0007669"/>
    <property type="project" value="TreeGrafter"/>
</dbReference>
<dbReference type="PANTHER" id="PTHR45458">
    <property type="entry name" value="SHORT-CHAIN DEHYDROGENASE/REDUCTASE SDR"/>
    <property type="match status" value="1"/>
</dbReference>
<protein>
    <submittedName>
        <fullName evidence="2">SDR family NAD(P)-dependent oxidoreductase</fullName>
    </submittedName>
</protein>
<proteinExistence type="inferred from homology"/>
<dbReference type="RefSeq" id="WP_205723315.1">
    <property type="nucleotide sequence ID" value="NZ_CP070608.1"/>
</dbReference>
<evidence type="ECO:0000313" key="2">
    <source>
        <dbReference type="EMBL" id="QSE98801.1"/>
    </source>
</evidence>
<dbReference type="KEGG" id="fuv:JR347_06905"/>
<dbReference type="PRINTS" id="PR00081">
    <property type="entry name" value="GDHRDH"/>
</dbReference>
<dbReference type="InterPro" id="IPR052184">
    <property type="entry name" value="SDR_enzymes"/>
</dbReference>
<reference evidence="2" key="1">
    <citation type="submission" date="2021-02" db="EMBL/GenBank/DDBJ databases">
        <title>Fulvivirga sp. S481 isolated from sea water.</title>
        <authorList>
            <person name="Bae S.S."/>
            <person name="Baek K."/>
        </authorList>
    </citation>
    <scope>NUCLEOTIDE SEQUENCE</scope>
    <source>
        <strain evidence="2">S481</strain>
    </source>
</reference>
<name>A0A975A2G0_9BACT</name>
<dbReference type="InterPro" id="IPR002347">
    <property type="entry name" value="SDR_fam"/>
</dbReference>
<comment type="similarity">
    <text evidence="1">Belongs to the short-chain dehydrogenases/reductases (SDR) family.</text>
</comment>
<dbReference type="Gene3D" id="3.40.50.720">
    <property type="entry name" value="NAD(P)-binding Rossmann-like Domain"/>
    <property type="match status" value="1"/>
</dbReference>
<sequence>MKTGIVTGANRGIGKATFKYLADRNYNVIGTARNVDVTQKLDNTKWYQLDLAEPNSIHALTQKLQSEKIDFIINNAGILLEQWDNTNINLQQLRDTFNVNVFGTIELTEKLLPYLNMGGHIINISSAWGSFSDPYFDEFQPHYKMSKAALNMYTKLLANRLRPNNIKVSALDPGWTQTDMGGANASRKPDEVAKEIFELLEGNLKTGKFWHRGTIREW</sequence>
<accession>A0A975A2G0</accession>
<keyword evidence="3" id="KW-1185">Reference proteome</keyword>
<dbReference type="InterPro" id="IPR036291">
    <property type="entry name" value="NAD(P)-bd_dom_sf"/>
</dbReference>
<dbReference type="Proteomes" id="UP000662783">
    <property type="component" value="Chromosome"/>
</dbReference>
<organism evidence="2 3">
    <name type="scientific">Fulvivirga lutea</name>
    <dbReference type="NCBI Taxonomy" id="2810512"/>
    <lineage>
        <taxon>Bacteria</taxon>
        <taxon>Pseudomonadati</taxon>
        <taxon>Bacteroidota</taxon>
        <taxon>Cytophagia</taxon>
        <taxon>Cytophagales</taxon>
        <taxon>Fulvivirgaceae</taxon>
        <taxon>Fulvivirga</taxon>
    </lineage>
</organism>
<evidence type="ECO:0000313" key="3">
    <source>
        <dbReference type="Proteomes" id="UP000662783"/>
    </source>
</evidence>
<dbReference type="AlphaFoldDB" id="A0A975A2G0"/>